<sequence length="90" mass="10488">MKLFFWKIDHCIQREDMHGDEIRYPYSKSLQYLAALHCYASIHGISSHRRGYITCTFFTIRRDLKLINCVAQGYFPSASCDGALYTPDCQ</sequence>
<dbReference type="KEGG" id="pfj:MYCFIDRAFT_175306"/>
<reference evidence="1 2" key="1">
    <citation type="journal article" date="2012" name="PLoS Pathog.">
        <title>Diverse lifestyles and strategies of plant pathogenesis encoded in the genomes of eighteen Dothideomycetes fungi.</title>
        <authorList>
            <person name="Ohm R.A."/>
            <person name="Feau N."/>
            <person name="Henrissat B."/>
            <person name="Schoch C.L."/>
            <person name="Horwitz B.A."/>
            <person name="Barry K.W."/>
            <person name="Condon B.J."/>
            <person name="Copeland A.C."/>
            <person name="Dhillon B."/>
            <person name="Glaser F."/>
            <person name="Hesse C.N."/>
            <person name="Kosti I."/>
            <person name="LaButti K."/>
            <person name="Lindquist E.A."/>
            <person name="Lucas S."/>
            <person name="Salamov A.A."/>
            <person name="Bradshaw R.E."/>
            <person name="Ciuffetti L."/>
            <person name="Hamelin R.C."/>
            <person name="Kema G.H.J."/>
            <person name="Lawrence C."/>
            <person name="Scott J.A."/>
            <person name="Spatafora J.W."/>
            <person name="Turgeon B.G."/>
            <person name="de Wit P.J.G.M."/>
            <person name="Zhong S."/>
            <person name="Goodwin S.B."/>
            <person name="Grigoriev I.V."/>
        </authorList>
    </citation>
    <scope>NUCLEOTIDE SEQUENCE [LARGE SCALE GENOMIC DNA]</scope>
    <source>
        <strain evidence="1 2">CIRAD86</strain>
    </source>
</reference>
<proteinExistence type="predicted"/>
<organism evidence="1 2">
    <name type="scientific">Pseudocercospora fijiensis (strain CIRAD86)</name>
    <name type="common">Black leaf streak disease fungus</name>
    <name type="synonym">Mycosphaerella fijiensis</name>
    <dbReference type="NCBI Taxonomy" id="383855"/>
    <lineage>
        <taxon>Eukaryota</taxon>
        <taxon>Fungi</taxon>
        <taxon>Dikarya</taxon>
        <taxon>Ascomycota</taxon>
        <taxon>Pezizomycotina</taxon>
        <taxon>Dothideomycetes</taxon>
        <taxon>Dothideomycetidae</taxon>
        <taxon>Mycosphaerellales</taxon>
        <taxon>Mycosphaerellaceae</taxon>
        <taxon>Pseudocercospora</taxon>
    </lineage>
</organism>
<accession>M3AW84</accession>
<dbReference type="VEuPathDB" id="FungiDB:MYCFIDRAFT_175306"/>
<protein>
    <submittedName>
        <fullName evidence="1">Uncharacterized protein</fullName>
    </submittedName>
</protein>
<dbReference type="RefSeq" id="XP_007927300.1">
    <property type="nucleotide sequence ID" value="XM_007929109.1"/>
</dbReference>
<gene>
    <name evidence="1" type="ORF">MYCFIDRAFT_175306</name>
</gene>
<dbReference type="GeneID" id="19333357"/>
<dbReference type="AlphaFoldDB" id="M3AW84"/>
<evidence type="ECO:0000313" key="1">
    <source>
        <dbReference type="EMBL" id="EME81717.1"/>
    </source>
</evidence>
<name>M3AW84_PSEFD</name>
<dbReference type="Proteomes" id="UP000016932">
    <property type="component" value="Unassembled WGS sequence"/>
</dbReference>
<dbReference type="EMBL" id="KB446559">
    <property type="protein sequence ID" value="EME81717.1"/>
    <property type="molecule type" value="Genomic_DNA"/>
</dbReference>
<keyword evidence="2" id="KW-1185">Reference proteome</keyword>
<dbReference type="HOGENOM" id="CLU_2441817_0_0_1"/>
<evidence type="ECO:0000313" key="2">
    <source>
        <dbReference type="Proteomes" id="UP000016932"/>
    </source>
</evidence>